<dbReference type="RefSeq" id="WP_340933751.1">
    <property type="nucleotide sequence ID" value="NZ_CP150496.1"/>
</dbReference>
<evidence type="ECO:0000313" key="2">
    <source>
        <dbReference type="EMBL" id="WYW55981.1"/>
    </source>
</evidence>
<feature type="domain" description="Glycosyl transferase family 1" evidence="1">
    <location>
        <begin position="236"/>
        <end position="316"/>
    </location>
</feature>
<dbReference type="CDD" id="cd03801">
    <property type="entry name" value="GT4_PimA-like"/>
    <property type="match status" value="1"/>
</dbReference>
<gene>
    <name evidence="2" type="ORF">WG950_01715</name>
</gene>
<organism evidence="2 3">
    <name type="scientific">Polaribacter marinaquae</name>
    <dbReference type="NCBI Taxonomy" id="1642819"/>
    <lineage>
        <taxon>Bacteria</taxon>
        <taxon>Pseudomonadati</taxon>
        <taxon>Bacteroidota</taxon>
        <taxon>Flavobacteriia</taxon>
        <taxon>Flavobacteriales</taxon>
        <taxon>Flavobacteriaceae</taxon>
    </lineage>
</organism>
<proteinExistence type="predicted"/>
<dbReference type="Proteomes" id="UP001491088">
    <property type="component" value="Chromosome"/>
</dbReference>
<sequence>MRILFICPDINKPTGGIKQIYRQVDVLNKNGFKAFILHQNRSFKCTWFYNSTPILYNSKIFKDIELLRFGKPKGLQKIRKFIKKIVTFKLDKINNQNIEITESDILVFPEVYGNKVAKLLPDIKKVIYNQGCYQTFFGHNLDLNNKETPYLSKDLIAIIVNSENGKKYINYSFPNKDLYRVHYGIDRNNFYYQKNKKRQIAYMPRRLRVDLLQIINILKFRGVLEGWELVEIDNMTENQVANVFKESAIFLNFSINEGFGMPPAEAMACGCLVIGYPGKGGDEFFKEEFSYPIPDRNVLMYAQKLEQLLLNYDKNKLKHLEQGKKASEFILKEYAIEVEENDITSVWTSIFEKNNFNK</sequence>
<dbReference type="EC" id="2.4.-.-" evidence="2"/>
<dbReference type="Gene3D" id="3.40.50.2000">
    <property type="entry name" value="Glycogen Phosphorylase B"/>
    <property type="match status" value="1"/>
</dbReference>
<keyword evidence="2" id="KW-0808">Transferase</keyword>
<reference evidence="2 3" key="1">
    <citation type="submission" date="2024-03" db="EMBL/GenBank/DDBJ databases">
        <authorList>
            <person name="Cao K."/>
        </authorList>
    </citation>
    <scope>NUCLEOTIDE SEQUENCE [LARGE SCALE GENOMIC DNA]</scope>
    <source>
        <strain evidence="2 3">MCCC 1K00696</strain>
    </source>
</reference>
<keyword evidence="2" id="KW-0328">Glycosyltransferase</keyword>
<dbReference type="PANTHER" id="PTHR12526">
    <property type="entry name" value="GLYCOSYLTRANSFERASE"/>
    <property type="match status" value="1"/>
</dbReference>
<dbReference type="GO" id="GO:0016757">
    <property type="term" value="F:glycosyltransferase activity"/>
    <property type="evidence" value="ECO:0007669"/>
    <property type="project" value="UniProtKB-KW"/>
</dbReference>
<evidence type="ECO:0000313" key="3">
    <source>
        <dbReference type="Proteomes" id="UP001491088"/>
    </source>
</evidence>
<dbReference type="PANTHER" id="PTHR12526:SF630">
    <property type="entry name" value="GLYCOSYLTRANSFERASE"/>
    <property type="match status" value="1"/>
</dbReference>
<keyword evidence="3" id="KW-1185">Reference proteome</keyword>
<dbReference type="SUPFAM" id="SSF53756">
    <property type="entry name" value="UDP-Glycosyltransferase/glycogen phosphorylase"/>
    <property type="match status" value="1"/>
</dbReference>
<evidence type="ECO:0000259" key="1">
    <source>
        <dbReference type="Pfam" id="PF00534"/>
    </source>
</evidence>
<dbReference type="EMBL" id="CP150496">
    <property type="protein sequence ID" value="WYW55981.1"/>
    <property type="molecule type" value="Genomic_DNA"/>
</dbReference>
<name>A0ABZ2TSJ7_9FLAO</name>
<dbReference type="Pfam" id="PF00534">
    <property type="entry name" value="Glycos_transf_1"/>
    <property type="match status" value="1"/>
</dbReference>
<accession>A0ABZ2TSJ7</accession>
<dbReference type="InterPro" id="IPR001296">
    <property type="entry name" value="Glyco_trans_1"/>
</dbReference>
<protein>
    <submittedName>
        <fullName evidence="2">Glycosyltransferase family 4 protein</fullName>
        <ecNumber evidence="2">2.4.-.-</ecNumber>
    </submittedName>
</protein>